<dbReference type="AlphaFoldDB" id="W2WV02"/>
<proteinExistence type="predicted"/>
<dbReference type="OrthoDB" id="120736at2759"/>
<comment type="caution">
    <text evidence="2">The sequence shown here is derived from an EMBL/GenBank/DDBJ whole genome shotgun (WGS) entry which is preliminary data.</text>
</comment>
<evidence type="ECO:0000313" key="2">
    <source>
        <dbReference type="EMBL" id="ETP14157.1"/>
    </source>
</evidence>
<feature type="region of interest" description="Disordered" evidence="1">
    <location>
        <begin position="306"/>
        <end position="329"/>
    </location>
</feature>
<sequence length="329" mass="37534">MESEAKGKAGSTAVSFFVPLVAPMIESTSHAALVEWKRRRKEYEQAVAIRCCHDPEQISAMTTDICSLFELSLLEVLCDLEWGINKEDLTNELLLGKIDTILATVKNNTVPNVAVEFKAAVRMNLQETDVRERVVQYFRASRQVIDEHGWCKFFMDHEGLKLKCKLLVASLEPQALREEIESILAYQNRTARSDEKVLFKIILEKALEHERDFQRRKRQRSSARTGDKLDSSRESSRSKKKYRSKDGDEAKPVSQQPQDNVSRKQGRNVQQGPPKTGAANPIGGCLKCKGDHWLVKCPVATHDEKANLLRQQHERRNREKADRKKAAHD</sequence>
<feature type="compositionally biased region" description="Basic and acidic residues" evidence="1">
    <location>
        <begin position="225"/>
        <end position="237"/>
    </location>
</feature>
<reference evidence="2 3" key="1">
    <citation type="submission" date="2013-11" db="EMBL/GenBank/DDBJ databases">
        <title>The Genome Sequence of Phytophthora parasitica CJ01A1.</title>
        <authorList>
            <consortium name="The Broad Institute Genomics Platform"/>
            <person name="Russ C."/>
            <person name="Tyler B."/>
            <person name="Panabieres F."/>
            <person name="Shan W."/>
            <person name="Tripathy S."/>
            <person name="Grunwald N."/>
            <person name="Machado M."/>
            <person name="Johnson C.S."/>
            <person name="Walker B."/>
            <person name="Young S.K."/>
            <person name="Zeng Q."/>
            <person name="Gargeya S."/>
            <person name="Fitzgerald M."/>
            <person name="Haas B."/>
            <person name="Abouelleil A."/>
            <person name="Allen A.W."/>
            <person name="Alvarado L."/>
            <person name="Arachchi H.M."/>
            <person name="Berlin A.M."/>
            <person name="Chapman S.B."/>
            <person name="Gainer-Dewar J."/>
            <person name="Goldberg J."/>
            <person name="Griggs A."/>
            <person name="Gujja S."/>
            <person name="Hansen M."/>
            <person name="Howarth C."/>
            <person name="Imamovic A."/>
            <person name="Ireland A."/>
            <person name="Larimer J."/>
            <person name="McCowan C."/>
            <person name="Murphy C."/>
            <person name="Pearson M."/>
            <person name="Poon T.W."/>
            <person name="Priest M."/>
            <person name="Roberts A."/>
            <person name="Saif S."/>
            <person name="Shea T."/>
            <person name="Sisk P."/>
            <person name="Sykes S."/>
            <person name="Wortman J."/>
            <person name="Nusbaum C."/>
            <person name="Birren B."/>
        </authorList>
    </citation>
    <scope>NUCLEOTIDE SEQUENCE [LARGE SCALE GENOMIC DNA]</scope>
    <source>
        <strain evidence="2 3">CJ01A1</strain>
    </source>
</reference>
<evidence type="ECO:0000256" key="1">
    <source>
        <dbReference type="SAM" id="MobiDB-lite"/>
    </source>
</evidence>
<feature type="region of interest" description="Disordered" evidence="1">
    <location>
        <begin position="212"/>
        <end position="281"/>
    </location>
</feature>
<organism evidence="2 3">
    <name type="scientific">Phytophthora nicotianae CJ01A1</name>
    <dbReference type="NCBI Taxonomy" id="1317063"/>
    <lineage>
        <taxon>Eukaryota</taxon>
        <taxon>Sar</taxon>
        <taxon>Stramenopiles</taxon>
        <taxon>Oomycota</taxon>
        <taxon>Peronosporomycetes</taxon>
        <taxon>Peronosporales</taxon>
        <taxon>Peronosporaceae</taxon>
        <taxon>Phytophthora</taxon>
    </lineage>
</organism>
<evidence type="ECO:0000313" key="3">
    <source>
        <dbReference type="Proteomes" id="UP000018958"/>
    </source>
</evidence>
<dbReference type="Proteomes" id="UP000018958">
    <property type="component" value="Unassembled WGS sequence"/>
</dbReference>
<protein>
    <submittedName>
        <fullName evidence="2">Uncharacterized protein</fullName>
    </submittedName>
</protein>
<accession>W2WV02</accession>
<name>W2WV02_PHYNI</name>
<dbReference type="EMBL" id="ANIX01002166">
    <property type="protein sequence ID" value="ETP14157.1"/>
    <property type="molecule type" value="Genomic_DNA"/>
</dbReference>
<gene>
    <name evidence="2" type="ORF">F441_10890</name>
</gene>